<dbReference type="EMBL" id="CP022278">
    <property type="protein sequence ID" value="ASK27263.1"/>
    <property type="molecule type" value="Genomic_DNA"/>
</dbReference>
<evidence type="ECO:0000313" key="3">
    <source>
        <dbReference type="Proteomes" id="UP000198238"/>
    </source>
</evidence>
<dbReference type="RefSeq" id="WP_089035973.1">
    <property type="nucleotide sequence ID" value="NZ_CP022278.1"/>
</dbReference>
<dbReference type="PANTHER" id="PTHR30386:SF28">
    <property type="entry name" value="EXPORTED PROTEIN"/>
    <property type="match status" value="1"/>
</dbReference>
<proteinExistence type="predicted"/>
<dbReference type="Gene3D" id="2.40.50.100">
    <property type="match status" value="1"/>
</dbReference>
<organism evidence="2 3">
    <name type="scientific">Neisseria chenwenguii</name>
    <dbReference type="NCBI Taxonomy" id="1853278"/>
    <lineage>
        <taxon>Bacteria</taxon>
        <taxon>Pseudomonadati</taxon>
        <taxon>Pseudomonadota</taxon>
        <taxon>Betaproteobacteria</taxon>
        <taxon>Neisseriales</taxon>
        <taxon>Neisseriaceae</taxon>
        <taxon>Neisseria</taxon>
    </lineage>
</organism>
<dbReference type="AlphaFoldDB" id="A0A220S1I3"/>
<dbReference type="Pfam" id="PF26002">
    <property type="entry name" value="Beta-barrel_AprE"/>
    <property type="match status" value="1"/>
</dbReference>
<dbReference type="Gene3D" id="2.40.30.170">
    <property type="match status" value="1"/>
</dbReference>
<dbReference type="PRINTS" id="PR01490">
    <property type="entry name" value="RTXTOXIND"/>
</dbReference>
<dbReference type="InterPro" id="IPR050739">
    <property type="entry name" value="MFP"/>
</dbReference>
<dbReference type="Proteomes" id="UP000198238">
    <property type="component" value="Chromosome"/>
</dbReference>
<evidence type="ECO:0000259" key="1">
    <source>
        <dbReference type="Pfam" id="PF26002"/>
    </source>
</evidence>
<dbReference type="InterPro" id="IPR058982">
    <property type="entry name" value="Beta-barrel_AprE"/>
</dbReference>
<protein>
    <submittedName>
        <fullName evidence="2">Hemolysin D</fullName>
    </submittedName>
</protein>
<dbReference type="PANTHER" id="PTHR30386">
    <property type="entry name" value="MEMBRANE FUSION SUBUNIT OF EMRAB-TOLC MULTIDRUG EFFLUX PUMP"/>
    <property type="match status" value="1"/>
</dbReference>
<gene>
    <name evidence="2" type="ORF">BG910_05485</name>
</gene>
<sequence length="436" mass="48883">MTNPQNQQQNEPRPFFRPEILEAKKNKWTGHVVLARPFSFKFMIGCAAVVALVVVLFAFFGSYTRKTTVEGQLLPLSGLVRVYASDAGVVAEKKVSEGDFVKKGDVLLTLSMPKYSGGADVRERLTEEARLRKKLLEQEIARLKEVHENDARTAGGNIGRLQTQLDDVRSQIKGQNRRVALAKEVIRKYRPLLKKGFISEQQMMEYENEYLNQQSQLDTLKREEAGILRDLGEAQNTQKTMPDKQESELSQLNRTLSELNQESLNLDSQHEQTIRASKSGYVTTSNVEVGQQVDSSRLLMSIVPKDAELSANLYVPSSSIGFVKAGDSVVLRYQAYPYQKFGHATGKVVSVARTALGKQELAGAGMAFTEQPNQTVSQNQPVYLVKVKLDKQTIKVYGKNQPLQVGMALEADILNERKKLYEWVLDPLYSISGKLH</sequence>
<accession>A0A220S1I3</accession>
<reference evidence="2 3" key="1">
    <citation type="submission" date="2017-06" db="EMBL/GenBank/DDBJ databases">
        <title>Neisseria chenwenguii sp. nov., isolated from the intestinal contents of Tibetan Plateau Pika in Yushu, Qinghai Province, China.</title>
        <authorList>
            <person name="Zhang G."/>
        </authorList>
    </citation>
    <scope>NUCLEOTIDE SEQUENCE [LARGE SCALE GENOMIC DNA]</scope>
    <source>
        <strain evidence="2 3">10023</strain>
    </source>
</reference>
<keyword evidence="3" id="KW-1185">Reference proteome</keyword>
<dbReference type="KEGG" id="nei:BG910_05485"/>
<name>A0A220S1I3_9NEIS</name>
<evidence type="ECO:0000313" key="2">
    <source>
        <dbReference type="EMBL" id="ASK27263.1"/>
    </source>
</evidence>
<dbReference type="OrthoDB" id="9775513at2"/>
<feature type="domain" description="AprE-like beta-barrel" evidence="1">
    <location>
        <begin position="311"/>
        <end position="414"/>
    </location>
</feature>